<keyword evidence="3" id="KW-1185">Reference proteome</keyword>
<dbReference type="GO" id="GO:0008168">
    <property type="term" value="F:methyltransferase activity"/>
    <property type="evidence" value="ECO:0007669"/>
    <property type="project" value="UniProtKB-KW"/>
</dbReference>
<dbReference type="InterPro" id="IPR029063">
    <property type="entry name" value="SAM-dependent_MTases_sf"/>
</dbReference>
<evidence type="ECO:0000313" key="2">
    <source>
        <dbReference type="EMBL" id="QDT52043.1"/>
    </source>
</evidence>
<protein>
    <submittedName>
        <fullName evidence="2">16S ribosomal RNA methyltransferase KsgA/Dim1 family protein</fullName>
    </submittedName>
</protein>
<dbReference type="SUPFAM" id="SSF53335">
    <property type="entry name" value="S-adenosyl-L-methionine-dependent methyltransferases"/>
    <property type="match status" value="1"/>
</dbReference>
<dbReference type="InterPro" id="IPR041698">
    <property type="entry name" value="Methyltransf_25"/>
</dbReference>
<dbReference type="Proteomes" id="UP000315700">
    <property type="component" value="Chromosome"/>
</dbReference>
<dbReference type="CDD" id="cd02440">
    <property type="entry name" value="AdoMet_MTases"/>
    <property type="match status" value="1"/>
</dbReference>
<gene>
    <name evidence="2" type="ORF">Pan44_00510</name>
</gene>
<dbReference type="EMBL" id="CP036271">
    <property type="protein sequence ID" value="QDT52043.1"/>
    <property type="molecule type" value="Genomic_DNA"/>
</dbReference>
<dbReference type="Gene3D" id="3.40.50.150">
    <property type="entry name" value="Vaccinia Virus protein VP39"/>
    <property type="match status" value="1"/>
</dbReference>
<keyword evidence="2" id="KW-0489">Methyltransferase</keyword>
<dbReference type="KEGG" id="ccos:Pan44_00510"/>
<keyword evidence="2" id="KW-0808">Transferase</keyword>
<accession>A0A517S7F6</accession>
<dbReference type="InParanoid" id="A0A517S7F6"/>
<sequence length="204" mass="22189">MPLTPPITFLREFLHRPAELGTFIPSSRFLESRIVRLGGLGEDSVIIELGPGIGGTTRAILRELPSTARLIAVELNPDFIRPLRAIGDDRLTVHHGSAEDLPEILAQHGLASAEVVFSGIPFSTIPAAAGQSILQCVWNTLAPGGRFVAYQLRSRVKQLARGLMGDPDEEFELLNIPPLWVYRWVKEAGAASKVVQPEEGLIAV</sequence>
<feature type="domain" description="Methyltransferase" evidence="1">
    <location>
        <begin position="46"/>
        <end position="145"/>
    </location>
</feature>
<name>A0A517S7F6_9PLAN</name>
<dbReference type="Pfam" id="PF13649">
    <property type="entry name" value="Methyltransf_25"/>
    <property type="match status" value="1"/>
</dbReference>
<organism evidence="2 3">
    <name type="scientific">Caulifigura coniformis</name>
    <dbReference type="NCBI Taxonomy" id="2527983"/>
    <lineage>
        <taxon>Bacteria</taxon>
        <taxon>Pseudomonadati</taxon>
        <taxon>Planctomycetota</taxon>
        <taxon>Planctomycetia</taxon>
        <taxon>Planctomycetales</taxon>
        <taxon>Planctomycetaceae</taxon>
        <taxon>Caulifigura</taxon>
    </lineage>
</organism>
<reference evidence="2 3" key="1">
    <citation type="submission" date="2019-02" db="EMBL/GenBank/DDBJ databases">
        <title>Deep-cultivation of Planctomycetes and their phenomic and genomic characterization uncovers novel biology.</title>
        <authorList>
            <person name="Wiegand S."/>
            <person name="Jogler M."/>
            <person name="Boedeker C."/>
            <person name="Pinto D."/>
            <person name="Vollmers J."/>
            <person name="Rivas-Marin E."/>
            <person name="Kohn T."/>
            <person name="Peeters S.H."/>
            <person name="Heuer A."/>
            <person name="Rast P."/>
            <person name="Oberbeckmann S."/>
            <person name="Bunk B."/>
            <person name="Jeske O."/>
            <person name="Meyerdierks A."/>
            <person name="Storesund J.E."/>
            <person name="Kallscheuer N."/>
            <person name="Luecker S."/>
            <person name="Lage O.M."/>
            <person name="Pohl T."/>
            <person name="Merkel B.J."/>
            <person name="Hornburger P."/>
            <person name="Mueller R.-W."/>
            <person name="Bruemmer F."/>
            <person name="Labrenz M."/>
            <person name="Spormann A.M."/>
            <person name="Op den Camp H."/>
            <person name="Overmann J."/>
            <person name="Amann R."/>
            <person name="Jetten M.S.M."/>
            <person name="Mascher T."/>
            <person name="Medema M.H."/>
            <person name="Devos D.P."/>
            <person name="Kaster A.-K."/>
            <person name="Ovreas L."/>
            <person name="Rohde M."/>
            <person name="Galperin M.Y."/>
            <person name="Jogler C."/>
        </authorList>
    </citation>
    <scope>NUCLEOTIDE SEQUENCE [LARGE SCALE GENOMIC DNA]</scope>
    <source>
        <strain evidence="2 3">Pan44</strain>
    </source>
</reference>
<evidence type="ECO:0000313" key="3">
    <source>
        <dbReference type="Proteomes" id="UP000315700"/>
    </source>
</evidence>
<dbReference type="GO" id="GO:0032259">
    <property type="term" value="P:methylation"/>
    <property type="evidence" value="ECO:0007669"/>
    <property type="project" value="UniProtKB-KW"/>
</dbReference>
<evidence type="ECO:0000259" key="1">
    <source>
        <dbReference type="Pfam" id="PF13649"/>
    </source>
</evidence>
<dbReference type="OrthoDB" id="9805585at2"/>
<dbReference type="RefSeq" id="WP_145026008.1">
    <property type="nucleotide sequence ID" value="NZ_CP036271.1"/>
</dbReference>
<dbReference type="AlphaFoldDB" id="A0A517S7F6"/>
<proteinExistence type="predicted"/>